<accession>A0ABT3IIM4</accession>
<organism evidence="1 2">
    <name type="scientific">Chitinophaga nivalis</name>
    <dbReference type="NCBI Taxonomy" id="2991709"/>
    <lineage>
        <taxon>Bacteria</taxon>
        <taxon>Pseudomonadati</taxon>
        <taxon>Bacteroidota</taxon>
        <taxon>Chitinophagia</taxon>
        <taxon>Chitinophagales</taxon>
        <taxon>Chitinophagaceae</taxon>
        <taxon>Chitinophaga</taxon>
    </lineage>
</organism>
<name>A0ABT3IIM4_9BACT</name>
<gene>
    <name evidence="1" type="ORF">OL497_07890</name>
</gene>
<comment type="caution">
    <text evidence="1">The sequence shown here is derived from an EMBL/GenBank/DDBJ whole genome shotgun (WGS) entry which is preliminary data.</text>
</comment>
<reference evidence="1 2" key="1">
    <citation type="submission" date="2022-10" db="EMBL/GenBank/DDBJ databases">
        <title>Chitinophaga nivalis PC15 sp. nov., isolated from Pyeongchang county, South Korea.</title>
        <authorList>
            <person name="Trinh H.N."/>
        </authorList>
    </citation>
    <scope>NUCLEOTIDE SEQUENCE [LARGE SCALE GENOMIC DNA]</scope>
    <source>
        <strain evidence="1 2">PC14</strain>
    </source>
</reference>
<protein>
    <recommendedName>
        <fullName evidence="3">CopG family transcriptional regulator</fullName>
    </recommendedName>
</protein>
<evidence type="ECO:0008006" key="3">
    <source>
        <dbReference type="Google" id="ProtNLM"/>
    </source>
</evidence>
<sequence>MSKKRAILLPNVPDDIYDIIKEEQKKREIECDCKKSMEKIVYSIIRKHKNVNVNTKD</sequence>
<dbReference type="RefSeq" id="WP_264729327.1">
    <property type="nucleotide sequence ID" value="NZ_JAPDNR010000001.1"/>
</dbReference>
<evidence type="ECO:0000313" key="1">
    <source>
        <dbReference type="EMBL" id="MCW3483808.1"/>
    </source>
</evidence>
<proteinExistence type="predicted"/>
<keyword evidence="2" id="KW-1185">Reference proteome</keyword>
<dbReference type="Proteomes" id="UP001207742">
    <property type="component" value="Unassembled WGS sequence"/>
</dbReference>
<dbReference type="EMBL" id="JAPDNS010000001">
    <property type="protein sequence ID" value="MCW3483808.1"/>
    <property type="molecule type" value="Genomic_DNA"/>
</dbReference>
<evidence type="ECO:0000313" key="2">
    <source>
        <dbReference type="Proteomes" id="UP001207742"/>
    </source>
</evidence>